<dbReference type="InterPro" id="IPR016785">
    <property type="entry name" value="ComGD"/>
</dbReference>
<proteinExistence type="predicted"/>
<dbReference type="KEGG" id="lsj:LSJ_0428"/>
<feature type="transmembrane region" description="Helical" evidence="1">
    <location>
        <begin position="12"/>
        <end position="30"/>
    </location>
</feature>
<gene>
    <name evidence="2" type="ORF">LSJ_0428</name>
    <name evidence="3" type="ORF">QFE45_02205</name>
</gene>
<reference evidence="2 4" key="1">
    <citation type="journal article" date="2014" name="BMC Genomics">
        <title>Unusual genome complexity in Lactobacillus salivarius JCM1046.</title>
        <authorList>
            <person name="Raftis E.J."/>
            <person name="Forde B.M."/>
            <person name="Claesson M.J."/>
            <person name="O'Toole P.W."/>
        </authorList>
    </citation>
    <scope>NUCLEOTIDE SEQUENCE [LARGE SCALE GENOMIC DNA]</scope>
    <source>
        <strain evidence="2 4">JCM1046</strain>
    </source>
</reference>
<dbReference type="Proteomes" id="UP001231316">
    <property type="component" value="Chromosome"/>
</dbReference>
<evidence type="ECO:0000256" key="1">
    <source>
        <dbReference type="SAM" id="Phobius"/>
    </source>
</evidence>
<name>A0A089QAN2_9LACO</name>
<keyword evidence="1" id="KW-0812">Transmembrane</keyword>
<protein>
    <submittedName>
        <fullName evidence="2">Late competence protein ComGD, access of DNA to ComEA</fullName>
    </submittedName>
    <submittedName>
        <fullName evidence="3">Prepilin-type N-terminal cleavage/methylation domain-containing protein</fullName>
    </submittedName>
</protein>
<keyword evidence="1" id="KW-1133">Transmembrane helix</keyword>
<organism evidence="2 4">
    <name type="scientific">Ligilactobacillus salivarius</name>
    <dbReference type="NCBI Taxonomy" id="1624"/>
    <lineage>
        <taxon>Bacteria</taxon>
        <taxon>Bacillati</taxon>
        <taxon>Bacillota</taxon>
        <taxon>Bacilli</taxon>
        <taxon>Lactobacillales</taxon>
        <taxon>Lactobacillaceae</taxon>
        <taxon>Ligilactobacillus</taxon>
    </lineage>
</organism>
<evidence type="ECO:0000313" key="3">
    <source>
        <dbReference type="EMBL" id="WII28951.1"/>
    </source>
</evidence>
<dbReference type="AlphaFoldDB" id="A0A089QAN2"/>
<dbReference type="Proteomes" id="UP000029488">
    <property type="component" value="Chromosome"/>
</dbReference>
<sequence length="146" mass="17474">MVRKNNLVGYTLLEMIIVLGIFMVLILLAYRPIKITWQNYEERQFIKNFERKWNQGTIKSIQEEKHTNVYFYHDLVRFSEYNKDRTTNDYEFSYPSTMHGDTNVVKISDNGSVTPKTIKIFSSLGRRYVFVFQMGYGAKYYVKTYQ</sequence>
<evidence type="ECO:0000313" key="2">
    <source>
        <dbReference type="EMBL" id="AIR10149.1"/>
    </source>
</evidence>
<dbReference type="InterPro" id="IPR045584">
    <property type="entry name" value="Pilin-like"/>
</dbReference>
<dbReference type="SUPFAM" id="SSF54523">
    <property type="entry name" value="Pili subunits"/>
    <property type="match status" value="1"/>
</dbReference>
<dbReference type="EMBL" id="CP007646">
    <property type="protein sequence ID" value="AIR10149.1"/>
    <property type="molecule type" value="Genomic_DNA"/>
</dbReference>
<accession>A0A089QAN2</accession>
<dbReference type="RefSeq" id="WP_044004600.1">
    <property type="nucleotide sequence ID" value="NZ_CP007646.1"/>
</dbReference>
<reference evidence="3" key="2">
    <citation type="submission" date="2023-04" db="EMBL/GenBank/DDBJ databases">
        <title>Four porcine-derived lactic acid bacteria strains analyses and their evaluation as potential probiotics based on genomics.</title>
        <authorList>
            <person name="Niu D."/>
        </authorList>
    </citation>
    <scope>NUCLEOTIDE SEQUENCE</scope>
    <source>
        <strain evidence="3">ZSA5</strain>
    </source>
</reference>
<evidence type="ECO:0000313" key="4">
    <source>
        <dbReference type="Proteomes" id="UP000029488"/>
    </source>
</evidence>
<keyword evidence="1" id="KW-0472">Membrane</keyword>
<dbReference type="PIRSF" id="PIRSF021292">
    <property type="entry name" value="Competence_ComGD"/>
    <property type="match status" value="1"/>
</dbReference>
<dbReference type="EMBL" id="CP123971">
    <property type="protein sequence ID" value="WII28951.1"/>
    <property type="molecule type" value="Genomic_DNA"/>
</dbReference>
<dbReference type="GO" id="GO:0030420">
    <property type="term" value="P:establishment of competence for transformation"/>
    <property type="evidence" value="ECO:0007669"/>
    <property type="project" value="InterPro"/>
</dbReference>